<dbReference type="SUPFAM" id="SSF47240">
    <property type="entry name" value="Ferritin-like"/>
    <property type="match status" value="1"/>
</dbReference>
<dbReference type="Proteomes" id="UP000245942">
    <property type="component" value="Unassembled WGS sequence"/>
</dbReference>
<gene>
    <name evidence="3" type="ORF">BCV69DRAFT_261525</name>
</gene>
<dbReference type="PANTHER" id="PTHR38705">
    <property type="entry name" value="PROTEIN RDS1"/>
    <property type="match status" value="1"/>
</dbReference>
<proteinExistence type="predicted"/>
<dbReference type="AlphaFoldDB" id="A0A316U3L2"/>
<evidence type="ECO:0000256" key="1">
    <source>
        <dbReference type="SAM" id="MobiDB-lite"/>
    </source>
</evidence>
<dbReference type="RefSeq" id="XP_025346568.1">
    <property type="nucleotide sequence ID" value="XM_025490702.1"/>
</dbReference>
<feature type="compositionally biased region" description="Low complexity" evidence="1">
    <location>
        <begin position="31"/>
        <end position="91"/>
    </location>
</feature>
<dbReference type="InterPro" id="IPR009078">
    <property type="entry name" value="Ferritin-like_SF"/>
</dbReference>
<evidence type="ECO:0008006" key="5">
    <source>
        <dbReference type="Google" id="ProtNLM"/>
    </source>
</evidence>
<evidence type="ECO:0000313" key="3">
    <source>
        <dbReference type="EMBL" id="PWN19408.1"/>
    </source>
</evidence>
<feature type="non-terminal residue" evidence="3">
    <location>
        <position position="348"/>
    </location>
</feature>
<dbReference type="PANTHER" id="PTHR38705:SF1">
    <property type="entry name" value="PROTEIN RDS1"/>
    <property type="match status" value="1"/>
</dbReference>
<keyword evidence="4" id="KW-1185">Reference proteome</keyword>
<dbReference type="EMBL" id="KZ819331">
    <property type="protein sequence ID" value="PWN19408.1"/>
    <property type="molecule type" value="Genomic_DNA"/>
</dbReference>
<sequence length="348" mass="35610">MKYTSVAALVAALAVSTSFVAASPVLPRQESTASSAATSAASDASSATSTTDSASSSSSSSSASAAASSSSSTGTSSASSSAASSTSSSSSFNRSSDIDILRYALTLENLEAAFYNQSLTNLSAVDFEDAGVNSSYRDQIYSIGQDEAAHVSLLSFALGNETLQPCTYNFSSVTDVPSFLATARLLEGVGISAYLGALTSISNATYQLIAAAITTVESRHQTALNAIAMAPNFVPAPYDTPLNFTEVYSLAAPYIESCPMDLGLTAFPSLTLTPTNLSMGNSSSNSSSSNTTYYVAFLSGVVGTRFVELPSNMTVNVPSDISGGQFYALLTHSNSTPITDSRVVAGPA</sequence>
<keyword evidence="2" id="KW-0732">Signal</keyword>
<reference evidence="3 4" key="1">
    <citation type="journal article" date="2018" name="Mol. Biol. Evol.">
        <title>Broad Genomic Sampling Reveals a Smut Pathogenic Ancestry of the Fungal Clade Ustilaginomycotina.</title>
        <authorList>
            <person name="Kijpornyongpan T."/>
            <person name="Mondo S.J."/>
            <person name="Barry K."/>
            <person name="Sandor L."/>
            <person name="Lee J."/>
            <person name="Lipzen A."/>
            <person name="Pangilinan J."/>
            <person name="LaButti K."/>
            <person name="Hainaut M."/>
            <person name="Henrissat B."/>
            <person name="Grigoriev I.V."/>
            <person name="Spatafora J.W."/>
            <person name="Aime M.C."/>
        </authorList>
    </citation>
    <scope>NUCLEOTIDE SEQUENCE [LARGE SCALE GENOMIC DNA]</scope>
    <source>
        <strain evidence="3 4">MCA 4718</strain>
    </source>
</reference>
<feature type="chain" id="PRO_5016433660" description="Ferritin-like domain-containing protein" evidence="2">
    <location>
        <begin position="23"/>
        <end position="348"/>
    </location>
</feature>
<accession>A0A316U3L2</accession>
<dbReference type="Pfam" id="PF13668">
    <property type="entry name" value="Ferritin_2"/>
    <property type="match status" value="1"/>
</dbReference>
<feature type="signal peptide" evidence="2">
    <location>
        <begin position="1"/>
        <end position="22"/>
    </location>
</feature>
<name>A0A316U3L2_9BASI</name>
<evidence type="ECO:0000313" key="4">
    <source>
        <dbReference type="Proteomes" id="UP000245942"/>
    </source>
</evidence>
<dbReference type="InterPro" id="IPR039254">
    <property type="entry name" value="Rds1"/>
</dbReference>
<organism evidence="3 4">
    <name type="scientific">Pseudomicrostroma glucosiphilum</name>
    <dbReference type="NCBI Taxonomy" id="1684307"/>
    <lineage>
        <taxon>Eukaryota</taxon>
        <taxon>Fungi</taxon>
        <taxon>Dikarya</taxon>
        <taxon>Basidiomycota</taxon>
        <taxon>Ustilaginomycotina</taxon>
        <taxon>Exobasidiomycetes</taxon>
        <taxon>Microstromatales</taxon>
        <taxon>Microstromatales incertae sedis</taxon>
        <taxon>Pseudomicrostroma</taxon>
    </lineage>
</organism>
<dbReference type="STRING" id="1684307.A0A316U3L2"/>
<feature type="region of interest" description="Disordered" evidence="1">
    <location>
        <begin position="27"/>
        <end position="93"/>
    </location>
</feature>
<evidence type="ECO:0000256" key="2">
    <source>
        <dbReference type="SAM" id="SignalP"/>
    </source>
</evidence>
<protein>
    <recommendedName>
        <fullName evidence="5">Ferritin-like domain-containing protein</fullName>
    </recommendedName>
</protein>
<dbReference type="GeneID" id="37012436"/>
<dbReference type="OrthoDB" id="2098436at2759"/>